<evidence type="ECO:0000256" key="1">
    <source>
        <dbReference type="ARBA" id="ARBA00022490"/>
    </source>
</evidence>
<evidence type="ECO:0000313" key="10">
    <source>
        <dbReference type="EMBL" id="KMT66274.1"/>
    </source>
</evidence>
<dbReference type="GO" id="GO:0005829">
    <property type="term" value="C:cytosol"/>
    <property type="evidence" value="ECO:0007669"/>
    <property type="project" value="TreeGrafter"/>
</dbReference>
<dbReference type="FunFam" id="3.40.50.150:FF:000006">
    <property type="entry name" value="Ribosomal RNA small subunit methyltransferase A"/>
    <property type="match status" value="1"/>
</dbReference>
<dbReference type="InterPro" id="IPR023165">
    <property type="entry name" value="rRNA_Ade_diMease-like_C"/>
</dbReference>
<comment type="function">
    <text evidence="7">Specifically dimethylates two adjacent adenosines (A1518 and A1519) in the loop of a conserved hairpin near the 3'-end of 16S rRNA in the 30S particle. May play a critical role in biogenesis of 30S subunits.</text>
</comment>
<feature type="binding site" evidence="7 8">
    <location>
        <position position="18"/>
    </location>
    <ligand>
        <name>S-adenosyl-L-methionine</name>
        <dbReference type="ChEBI" id="CHEBI:59789"/>
    </ligand>
</feature>
<dbReference type="InterPro" id="IPR020596">
    <property type="entry name" value="rRNA_Ade_Mease_Trfase_CS"/>
</dbReference>
<comment type="subcellular location">
    <subcellularLocation>
        <location evidence="7">Cytoplasm</location>
    </subcellularLocation>
</comment>
<feature type="binding site" evidence="7 8">
    <location>
        <position position="66"/>
    </location>
    <ligand>
        <name>S-adenosyl-L-methionine</name>
        <dbReference type="ChEBI" id="CHEBI:59789"/>
    </ligand>
</feature>
<dbReference type="Proteomes" id="UP000037600">
    <property type="component" value="Unassembled WGS sequence"/>
</dbReference>
<evidence type="ECO:0000256" key="2">
    <source>
        <dbReference type="ARBA" id="ARBA00022552"/>
    </source>
</evidence>
<dbReference type="PANTHER" id="PTHR11727:SF7">
    <property type="entry name" value="DIMETHYLADENOSINE TRANSFERASE-RELATED"/>
    <property type="match status" value="1"/>
</dbReference>
<feature type="domain" description="Ribosomal RNA adenine methylase transferase N-terminal" evidence="9">
    <location>
        <begin position="25"/>
        <end position="197"/>
    </location>
</feature>
<keyword evidence="5 7" id="KW-0949">S-adenosyl-L-methionine</keyword>
<evidence type="ECO:0000256" key="7">
    <source>
        <dbReference type="HAMAP-Rule" id="MF_00607"/>
    </source>
</evidence>
<dbReference type="PANTHER" id="PTHR11727">
    <property type="entry name" value="DIMETHYLADENOSINE TRANSFERASE"/>
    <property type="match status" value="1"/>
</dbReference>
<dbReference type="InterPro" id="IPR029063">
    <property type="entry name" value="SAM-dependent_MTases_sf"/>
</dbReference>
<gene>
    <name evidence="7" type="primary">rsmA</name>
    <name evidence="7" type="synonym">ksgA</name>
    <name evidence="10" type="ORF">XM47_04590</name>
</gene>
<dbReference type="EMBL" id="LAZL01000005">
    <property type="protein sequence ID" value="KMT66274.1"/>
    <property type="molecule type" value="Genomic_DNA"/>
</dbReference>
<dbReference type="AlphaFoldDB" id="A0A0J8GYF9"/>
<dbReference type="RefSeq" id="WP_048690265.1">
    <property type="nucleotide sequence ID" value="NZ_KQ130484.1"/>
</dbReference>
<dbReference type="Gene3D" id="1.10.8.100">
    <property type="entry name" value="Ribosomal RNA adenine dimethylase-like, domain 2"/>
    <property type="match status" value="1"/>
</dbReference>
<feature type="binding site" evidence="7 8">
    <location>
        <position position="20"/>
    </location>
    <ligand>
        <name>S-adenosyl-L-methionine</name>
        <dbReference type="ChEBI" id="CHEBI:59789"/>
    </ligand>
</feature>
<feature type="binding site" evidence="7 8">
    <location>
        <position position="112"/>
    </location>
    <ligand>
        <name>S-adenosyl-L-methionine</name>
        <dbReference type="ChEBI" id="CHEBI:59789"/>
    </ligand>
</feature>
<dbReference type="Gene3D" id="3.40.50.150">
    <property type="entry name" value="Vaccinia Virus protein VP39"/>
    <property type="match status" value="1"/>
</dbReference>
<dbReference type="GO" id="GO:0052908">
    <property type="term" value="F:16S rRNA (adenine(1518)-N(6)/adenine(1519)-N(6))-dimethyltransferase activity"/>
    <property type="evidence" value="ECO:0007669"/>
    <property type="project" value="UniProtKB-EC"/>
</dbReference>
<evidence type="ECO:0000313" key="11">
    <source>
        <dbReference type="Proteomes" id="UP000037600"/>
    </source>
</evidence>
<comment type="caution">
    <text evidence="10">The sequence shown here is derived from an EMBL/GenBank/DDBJ whole genome shotgun (WGS) entry which is preliminary data.</text>
</comment>
<protein>
    <recommendedName>
        <fullName evidence="7">Ribosomal RNA small subunit methyltransferase A</fullName>
        <ecNumber evidence="7">2.1.1.182</ecNumber>
    </recommendedName>
    <alternativeName>
        <fullName evidence="7">16S rRNA (adenine(1518)-N(6)/adenine(1519)-N(6))-dimethyltransferase</fullName>
    </alternativeName>
    <alternativeName>
        <fullName evidence="7">16S rRNA dimethyladenosine transferase</fullName>
    </alternativeName>
    <alternativeName>
        <fullName evidence="7">16S rRNA dimethylase</fullName>
    </alternativeName>
    <alternativeName>
        <fullName evidence="7">S-adenosylmethionine-6-N', N'-adenosyl(rRNA) dimethyltransferase</fullName>
    </alternativeName>
</protein>
<name>A0A0J8GYF9_9ALTE</name>
<dbReference type="PROSITE" id="PS51689">
    <property type="entry name" value="SAM_RNA_A_N6_MT"/>
    <property type="match status" value="1"/>
</dbReference>
<keyword evidence="1 7" id="KW-0963">Cytoplasm</keyword>
<dbReference type="STRING" id="1513271.XM47_04590"/>
<evidence type="ECO:0000256" key="3">
    <source>
        <dbReference type="ARBA" id="ARBA00022603"/>
    </source>
</evidence>
<dbReference type="OrthoDB" id="9814755at2"/>
<dbReference type="Pfam" id="PF00398">
    <property type="entry name" value="RrnaAD"/>
    <property type="match status" value="1"/>
</dbReference>
<dbReference type="PROSITE" id="PS01131">
    <property type="entry name" value="RRNA_A_DIMETH"/>
    <property type="match status" value="1"/>
</dbReference>
<accession>A0A0J8GYF9</accession>
<dbReference type="NCBIfam" id="TIGR00755">
    <property type="entry name" value="ksgA"/>
    <property type="match status" value="1"/>
</dbReference>
<dbReference type="PATRIC" id="fig|1513271.3.peg.950"/>
<dbReference type="FunFam" id="1.10.8.100:FF:000001">
    <property type="entry name" value="Ribosomal RNA small subunit methyltransferase A"/>
    <property type="match status" value="1"/>
</dbReference>
<dbReference type="SMART" id="SM00650">
    <property type="entry name" value="rADc"/>
    <property type="match status" value="1"/>
</dbReference>
<keyword evidence="11" id="KW-1185">Reference proteome</keyword>
<keyword evidence="2 7" id="KW-0698">rRNA processing</keyword>
<keyword evidence="3 7" id="KW-0489">Methyltransferase</keyword>
<feature type="binding site" evidence="7 8">
    <location>
        <position position="91"/>
    </location>
    <ligand>
        <name>S-adenosyl-L-methionine</name>
        <dbReference type="ChEBI" id="CHEBI:59789"/>
    </ligand>
</feature>
<evidence type="ECO:0000256" key="6">
    <source>
        <dbReference type="ARBA" id="ARBA00022884"/>
    </source>
</evidence>
<dbReference type="InterPro" id="IPR001737">
    <property type="entry name" value="KsgA/Erm"/>
</dbReference>
<dbReference type="InterPro" id="IPR011530">
    <property type="entry name" value="rRNA_adenine_dimethylase"/>
</dbReference>
<keyword evidence="6 7" id="KW-0694">RNA-binding</keyword>
<keyword evidence="4 7" id="KW-0808">Transferase</keyword>
<organism evidence="10 11">
    <name type="scientific">Catenovulum maritimum</name>
    <dbReference type="NCBI Taxonomy" id="1513271"/>
    <lineage>
        <taxon>Bacteria</taxon>
        <taxon>Pseudomonadati</taxon>
        <taxon>Pseudomonadota</taxon>
        <taxon>Gammaproteobacteria</taxon>
        <taxon>Alteromonadales</taxon>
        <taxon>Alteromonadaceae</taxon>
        <taxon>Catenovulum</taxon>
    </lineage>
</organism>
<evidence type="ECO:0000256" key="5">
    <source>
        <dbReference type="ARBA" id="ARBA00022691"/>
    </source>
</evidence>
<evidence type="ECO:0000259" key="9">
    <source>
        <dbReference type="SMART" id="SM00650"/>
    </source>
</evidence>
<sequence length="267" mass="30274">MANDVHLGHKARKRFGQNFLNDDFIIGQIVDAIDPDDDHILVEIGPGLGAITFPVLDRVKHLNVVELDRDLVQRFEEDQLLKRRLTVYQADAMKFDFASLISDEKKLKVFGNLPYNISTPLLFHLFNFCEQIADMHFMLQKEVVDRMCAEPGSKTFGKLSVMTQYYCDAYPVVRVGPECFTPPPKVESSVVRLIPKASRADVSPKVLEKVAAAAFNQRRKTIRNSLKDIVSADEITELGLDPTIRAEYLSLNDFVKIAQYVEAKDNK</sequence>
<evidence type="ECO:0000256" key="4">
    <source>
        <dbReference type="ARBA" id="ARBA00022679"/>
    </source>
</evidence>
<dbReference type="EC" id="2.1.1.182" evidence="7"/>
<comment type="similarity">
    <text evidence="7">Belongs to the class I-like SAM-binding methyltransferase superfamily. rRNA adenine N(6)-methyltransferase family. RsmA subfamily.</text>
</comment>
<comment type="catalytic activity">
    <reaction evidence="7">
        <text>adenosine(1518)/adenosine(1519) in 16S rRNA + 4 S-adenosyl-L-methionine = N(6)-dimethyladenosine(1518)/N(6)-dimethyladenosine(1519) in 16S rRNA + 4 S-adenosyl-L-homocysteine + 4 H(+)</text>
        <dbReference type="Rhea" id="RHEA:19609"/>
        <dbReference type="Rhea" id="RHEA-COMP:10232"/>
        <dbReference type="Rhea" id="RHEA-COMP:10233"/>
        <dbReference type="ChEBI" id="CHEBI:15378"/>
        <dbReference type="ChEBI" id="CHEBI:57856"/>
        <dbReference type="ChEBI" id="CHEBI:59789"/>
        <dbReference type="ChEBI" id="CHEBI:74411"/>
        <dbReference type="ChEBI" id="CHEBI:74493"/>
        <dbReference type="EC" id="2.1.1.182"/>
    </reaction>
</comment>
<dbReference type="InterPro" id="IPR020598">
    <property type="entry name" value="rRNA_Ade_methylase_Trfase_N"/>
</dbReference>
<dbReference type="HAMAP" id="MF_00607">
    <property type="entry name" value="16SrRNA_methyltr_A"/>
    <property type="match status" value="1"/>
</dbReference>
<feature type="binding site" evidence="7 8">
    <location>
        <position position="45"/>
    </location>
    <ligand>
        <name>S-adenosyl-L-methionine</name>
        <dbReference type="ChEBI" id="CHEBI:59789"/>
    </ligand>
</feature>
<reference evidence="10 11" key="1">
    <citation type="submission" date="2015-04" db="EMBL/GenBank/DDBJ databases">
        <title>Draft Genome Sequence of the Novel Agar-Digesting Marine Bacterium Q1.</title>
        <authorList>
            <person name="Li Y."/>
            <person name="Li D."/>
            <person name="Chen G."/>
            <person name="Du Z."/>
        </authorList>
    </citation>
    <scope>NUCLEOTIDE SEQUENCE [LARGE SCALE GENOMIC DNA]</scope>
    <source>
        <strain evidence="10 11">Q1</strain>
    </source>
</reference>
<dbReference type="SUPFAM" id="SSF53335">
    <property type="entry name" value="S-adenosyl-L-methionine-dependent methyltransferases"/>
    <property type="match status" value="1"/>
</dbReference>
<dbReference type="GO" id="GO:0003723">
    <property type="term" value="F:RNA binding"/>
    <property type="evidence" value="ECO:0007669"/>
    <property type="project" value="UniProtKB-UniRule"/>
</dbReference>
<evidence type="ECO:0000256" key="8">
    <source>
        <dbReference type="PROSITE-ProRule" id="PRU01026"/>
    </source>
</evidence>
<proteinExistence type="inferred from homology"/>